<dbReference type="GO" id="GO:0045892">
    <property type="term" value="P:negative regulation of DNA-templated transcription"/>
    <property type="evidence" value="ECO:0007669"/>
    <property type="project" value="TreeGrafter"/>
</dbReference>
<reference evidence="5 6" key="1">
    <citation type="submission" date="2019-01" db="EMBL/GenBank/DDBJ databases">
        <authorList>
            <consortium name="Pathogen Informatics"/>
        </authorList>
    </citation>
    <scope>NUCLEOTIDE SEQUENCE [LARGE SCALE GENOMIC DNA]</scope>
    <source>
        <strain evidence="5 6">NCTC10172</strain>
    </source>
</reference>
<dbReference type="FunFam" id="1.10.10.10:FF:000079">
    <property type="entry name" value="GntR family transcriptional regulator"/>
    <property type="match status" value="1"/>
</dbReference>
<accession>A0A449BLK0</accession>
<protein>
    <submittedName>
        <fullName evidence="5">Uncharacterized HTH-type transcriptional regulator yegW</fullName>
    </submittedName>
</protein>
<dbReference type="InterPro" id="IPR000524">
    <property type="entry name" value="Tscrpt_reg_HTH_GntR"/>
</dbReference>
<name>A0A449BLK0_9MOLU</name>
<dbReference type="InterPro" id="IPR028978">
    <property type="entry name" value="Chorismate_lyase_/UTRA_dom_sf"/>
</dbReference>
<dbReference type="EMBL" id="LR215050">
    <property type="protein sequence ID" value="VEU83311.1"/>
    <property type="molecule type" value="Genomic_DNA"/>
</dbReference>
<dbReference type="PRINTS" id="PR00035">
    <property type="entry name" value="HTHGNTR"/>
</dbReference>
<organism evidence="5 6">
    <name type="scientific">Acholeplasma hippikon</name>
    <dbReference type="NCBI Taxonomy" id="264636"/>
    <lineage>
        <taxon>Bacteria</taxon>
        <taxon>Bacillati</taxon>
        <taxon>Mycoplasmatota</taxon>
        <taxon>Mollicutes</taxon>
        <taxon>Acholeplasmatales</taxon>
        <taxon>Acholeplasmataceae</taxon>
        <taxon>Acholeplasma</taxon>
    </lineage>
</organism>
<evidence type="ECO:0000256" key="1">
    <source>
        <dbReference type="ARBA" id="ARBA00023015"/>
    </source>
</evidence>
<keyword evidence="6" id="KW-1185">Reference proteome</keyword>
<dbReference type="Gene3D" id="3.40.1410.10">
    <property type="entry name" value="Chorismate lyase-like"/>
    <property type="match status" value="1"/>
</dbReference>
<evidence type="ECO:0000256" key="2">
    <source>
        <dbReference type="ARBA" id="ARBA00023125"/>
    </source>
</evidence>
<dbReference type="AlphaFoldDB" id="A0A449BLK0"/>
<dbReference type="Gene3D" id="1.10.10.10">
    <property type="entry name" value="Winged helix-like DNA-binding domain superfamily/Winged helix DNA-binding domain"/>
    <property type="match status" value="1"/>
</dbReference>
<dbReference type="InterPro" id="IPR036390">
    <property type="entry name" value="WH_DNA-bd_sf"/>
</dbReference>
<dbReference type="SMART" id="SM00345">
    <property type="entry name" value="HTH_GNTR"/>
    <property type="match status" value="1"/>
</dbReference>
<evidence type="ECO:0000256" key="3">
    <source>
        <dbReference type="ARBA" id="ARBA00023163"/>
    </source>
</evidence>
<dbReference type="RefSeq" id="WP_035368788.1">
    <property type="nucleotide sequence ID" value="NZ_LR215050.1"/>
</dbReference>
<gene>
    <name evidence="5" type="primary">yegW</name>
    <name evidence="5" type="ORF">NCTC10172_01386</name>
</gene>
<keyword evidence="3" id="KW-0804">Transcription</keyword>
<evidence type="ECO:0000259" key="4">
    <source>
        <dbReference type="PROSITE" id="PS50949"/>
    </source>
</evidence>
<dbReference type="SUPFAM" id="SSF64288">
    <property type="entry name" value="Chorismate lyase-like"/>
    <property type="match status" value="1"/>
</dbReference>
<dbReference type="InterPro" id="IPR011663">
    <property type="entry name" value="UTRA"/>
</dbReference>
<dbReference type="PANTHER" id="PTHR44846:SF1">
    <property type="entry name" value="MANNOSYL-D-GLYCERATE TRANSPORT_METABOLISM SYSTEM REPRESSOR MNGR-RELATED"/>
    <property type="match status" value="1"/>
</dbReference>
<dbReference type="SUPFAM" id="SSF46785">
    <property type="entry name" value="Winged helix' DNA-binding domain"/>
    <property type="match status" value="1"/>
</dbReference>
<keyword evidence="2" id="KW-0238">DNA-binding</keyword>
<dbReference type="STRING" id="1408416.GCA_000702765_00550"/>
<dbReference type="GO" id="GO:0003700">
    <property type="term" value="F:DNA-binding transcription factor activity"/>
    <property type="evidence" value="ECO:0007669"/>
    <property type="project" value="InterPro"/>
</dbReference>
<dbReference type="PANTHER" id="PTHR44846">
    <property type="entry name" value="MANNOSYL-D-GLYCERATE TRANSPORT/METABOLISM SYSTEM REPRESSOR MNGR-RELATED"/>
    <property type="match status" value="1"/>
</dbReference>
<dbReference type="KEGG" id="ahk:NCTC10172_01386"/>
<sequence length="241" mass="27981">MKKISIGPLYLQVRSHMKSRIESGEWPEGSVIPGENELAEFYKVSRVTMRTAIKALVDDGTLVRKAGFGTTVAMNRSSMSNFTLVRSFTNEMNEMGLPSKTMQVELRMIEADVILASIFGIQPGDKLYNLRRVRGTVVPIQYCDTYLLPVVEIPNDKEILTGSLYAFLTKQNVFFSHFEEVVTAVRAPKPIRQALLIYDEYTPQLKRKRFSYDDRNKLIEYTETFYHTEHYEYRTEIFYRK</sequence>
<feature type="domain" description="HTH gntR-type" evidence="4">
    <location>
        <begin position="7"/>
        <end position="75"/>
    </location>
</feature>
<dbReference type="SMART" id="SM00866">
    <property type="entry name" value="UTRA"/>
    <property type="match status" value="1"/>
</dbReference>
<dbReference type="Pfam" id="PF00392">
    <property type="entry name" value="GntR"/>
    <property type="match status" value="1"/>
</dbReference>
<dbReference type="PROSITE" id="PS50949">
    <property type="entry name" value="HTH_GNTR"/>
    <property type="match status" value="1"/>
</dbReference>
<dbReference type="InterPro" id="IPR050679">
    <property type="entry name" value="Bact_HTH_transcr_reg"/>
</dbReference>
<dbReference type="InterPro" id="IPR036388">
    <property type="entry name" value="WH-like_DNA-bd_sf"/>
</dbReference>
<dbReference type="Pfam" id="PF07702">
    <property type="entry name" value="UTRA"/>
    <property type="match status" value="1"/>
</dbReference>
<dbReference type="GO" id="GO:0003677">
    <property type="term" value="F:DNA binding"/>
    <property type="evidence" value="ECO:0007669"/>
    <property type="project" value="UniProtKB-KW"/>
</dbReference>
<evidence type="ECO:0000313" key="6">
    <source>
        <dbReference type="Proteomes" id="UP000290909"/>
    </source>
</evidence>
<proteinExistence type="predicted"/>
<evidence type="ECO:0000313" key="5">
    <source>
        <dbReference type="EMBL" id="VEU83311.1"/>
    </source>
</evidence>
<dbReference type="CDD" id="cd07377">
    <property type="entry name" value="WHTH_GntR"/>
    <property type="match status" value="1"/>
</dbReference>
<keyword evidence="1" id="KW-0805">Transcription regulation</keyword>
<dbReference type="Proteomes" id="UP000290909">
    <property type="component" value="Chromosome"/>
</dbReference>